<gene>
    <name evidence="8" type="primary">Ervk18_1</name>
    <name evidence="8" type="ORF">PACPHI_R15453</name>
</gene>
<sequence>LHQLCGQIEWVRPYLGVSTEDLVPLFNLLRGDRDLTSPRTLTPEAKDAIVKVECALRTCQTHRFDPKLPFQLTMIGRMPHFSGLIHQWDESRKDHLL</sequence>
<evidence type="ECO:0000313" key="8">
    <source>
        <dbReference type="EMBL" id="NXI00661.1"/>
    </source>
</evidence>
<dbReference type="Proteomes" id="UP000570547">
    <property type="component" value="Unassembled WGS sequence"/>
</dbReference>
<dbReference type="GO" id="GO:0004519">
    <property type="term" value="F:endonuclease activity"/>
    <property type="evidence" value="ECO:0007669"/>
    <property type="project" value="UniProtKB-KW"/>
</dbReference>
<feature type="non-terminal residue" evidence="8">
    <location>
        <position position="97"/>
    </location>
</feature>
<evidence type="ECO:0000256" key="4">
    <source>
        <dbReference type="ARBA" id="ARBA00022759"/>
    </source>
</evidence>
<dbReference type="GO" id="GO:0003964">
    <property type="term" value="F:RNA-directed DNA polymerase activity"/>
    <property type="evidence" value="ECO:0007669"/>
    <property type="project" value="UniProtKB-KW"/>
</dbReference>
<proteinExistence type="predicted"/>
<keyword evidence="9" id="KW-1185">Reference proteome</keyword>
<reference evidence="8 9" key="1">
    <citation type="submission" date="2019-09" db="EMBL/GenBank/DDBJ databases">
        <title>Bird 10,000 Genomes (B10K) Project - Family phase.</title>
        <authorList>
            <person name="Zhang G."/>
        </authorList>
    </citation>
    <scope>NUCLEOTIDE SEQUENCE [LARGE SCALE GENOMIC DNA]</scope>
    <source>
        <strain evidence="8">B10K-DU-001-28</strain>
        <tissue evidence="8">Muscle</tissue>
    </source>
</reference>
<feature type="non-terminal residue" evidence="8">
    <location>
        <position position="1"/>
    </location>
</feature>
<evidence type="ECO:0000256" key="3">
    <source>
        <dbReference type="ARBA" id="ARBA00022722"/>
    </source>
</evidence>
<dbReference type="EMBL" id="VWZT01009840">
    <property type="protein sequence ID" value="NXI00661.1"/>
    <property type="molecule type" value="Genomic_DNA"/>
</dbReference>
<accession>A0A7K9PPW8</accession>
<keyword evidence="2" id="KW-0548">Nucleotidyltransferase</keyword>
<dbReference type="InterPro" id="IPR010661">
    <property type="entry name" value="RVT_thumb"/>
</dbReference>
<evidence type="ECO:0000256" key="1">
    <source>
        <dbReference type="ARBA" id="ARBA00022679"/>
    </source>
</evidence>
<feature type="domain" description="Reverse transcriptase thumb" evidence="7">
    <location>
        <begin position="2"/>
        <end position="49"/>
    </location>
</feature>
<dbReference type="PANTHER" id="PTHR41694">
    <property type="entry name" value="ENDOGENOUS RETROVIRUS GROUP K MEMBER POL PROTEIN"/>
    <property type="match status" value="1"/>
</dbReference>
<dbReference type="PANTHER" id="PTHR41694:SF3">
    <property type="entry name" value="RNA-DIRECTED DNA POLYMERASE-RELATED"/>
    <property type="match status" value="1"/>
</dbReference>
<keyword evidence="6" id="KW-0695">RNA-directed DNA polymerase</keyword>
<dbReference type="Pfam" id="PF06817">
    <property type="entry name" value="RVT_thumb"/>
    <property type="match status" value="1"/>
</dbReference>
<dbReference type="InterPro" id="IPR043128">
    <property type="entry name" value="Rev_trsase/Diguanyl_cyclase"/>
</dbReference>
<dbReference type="InterPro" id="IPR043502">
    <property type="entry name" value="DNA/RNA_pol_sf"/>
</dbReference>
<dbReference type="Gene3D" id="3.30.70.270">
    <property type="match status" value="1"/>
</dbReference>
<evidence type="ECO:0000259" key="7">
    <source>
        <dbReference type="Pfam" id="PF06817"/>
    </source>
</evidence>
<dbReference type="SUPFAM" id="SSF56672">
    <property type="entry name" value="DNA/RNA polymerases"/>
    <property type="match status" value="1"/>
</dbReference>
<keyword evidence="3" id="KW-0540">Nuclease</keyword>
<organism evidence="8 9">
    <name type="scientific">Pachycephala philippinensis</name>
    <name type="common">yellow-belllied whistler</name>
    <dbReference type="NCBI Taxonomy" id="449367"/>
    <lineage>
        <taxon>Eukaryota</taxon>
        <taxon>Metazoa</taxon>
        <taxon>Chordata</taxon>
        <taxon>Craniata</taxon>
        <taxon>Vertebrata</taxon>
        <taxon>Euteleostomi</taxon>
        <taxon>Archelosauria</taxon>
        <taxon>Archosauria</taxon>
        <taxon>Dinosauria</taxon>
        <taxon>Saurischia</taxon>
        <taxon>Theropoda</taxon>
        <taxon>Coelurosauria</taxon>
        <taxon>Aves</taxon>
        <taxon>Neognathae</taxon>
        <taxon>Neoaves</taxon>
        <taxon>Telluraves</taxon>
        <taxon>Australaves</taxon>
        <taxon>Passeriformes</taxon>
        <taxon>Corvoidea</taxon>
        <taxon>Pachycephalidae</taxon>
        <taxon>Pachycephala</taxon>
    </lineage>
</organism>
<dbReference type="AlphaFoldDB" id="A0A7K9PPW8"/>
<evidence type="ECO:0000256" key="2">
    <source>
        <dbReference type="ARBA" id="ARBA00022695"/>
    </source>
</evidence>
<keyword evidence="1" id="KW-0808">Transferase</keyword>
<dbReference type="GO" id="GO:0016787">
    <property type="term" value="F:hydrolase activity"/>
    <property type="evidence" value="ECO:0007669"/>
    <property type="project" value="UniProtKB-KW"/>
</dbReference>
<comment type="caution">
    <text evidence="8">The sequence shown here is derived from an EMBL/GenBank/DDBJ whole genome shotgun (WGS) entry which is preliminary data.</text>
</comment>
<evidence type="ECO:0000256" key="6">
    <source>
        <dbReference type="ARBA" id="ARBA00022918"/>
    </source>
</evidence>
<evidence type="ECO:0000313" key="9">
    <source>
        <dbReference type="Proteomes" id="UP000570547"/>
    </source>
</evidence>
<keyword evidence="4" id="KW-0255">Endonuclease</keyword>
<name>A0A7K9PPW8_9CORV</name>
<protein>
    <submittedName>
        <fullName evidence="8">POK18 protein</fullName>
    </submittedName>
</protein>
<evidence type="ECO:0000256" key="5">
    <source>
        <dbReference type="ARBA" id="ARBA00022801"/>
    </source>
</evidence>
<keyword evidence="5" id="KW-0378">Hydrolase</keyword>
<dbReference type="GO" id="GO:0035613">
    <property type="term" value="F:RNA stem-loop binding"/>
    <property type="evidence" value="ECO:0007669"/>
    <property type="project" value="TreeGrafter"/>
</dbReference>